<feature type="domain" description="DHFR" evidence="18">
    <location>
        <begin position="3"/>
        <end position="186"/>
    </location>
</feature>
<dbReference type="CDD" id="cd00209">
    <property type="entry name" value="DHFR"/>
    <property type="match status" value="1"/>
</dbReference>
<dbReference type="UniPathway" id="UPA00077">
    <property type="reaction ID" value="UER00158"/>
</dbReference>
<keyword evidence="9" id="KW-0521">NADP</keyword>
<dbReference type="InterPro" id="IPR000398">
    <property type="entry name" value="Thymidylate_synthase"/>
</dbReference>
<dbReference type="InterPro" id="IPR012262">
    <property type="entry name" value="DHFR-TS"/>
</dbReference>
<organism evidence="19">
    <name type="scientific">Octactis speculum</name>
    <dbReference type="NCBI Taxonomy" id="3111310"/>
    <lineage>
        <taxon>Eukaryota</taxon>
        <taxon>Sar</taxon>
        <taxon>Stramenopiles</taxon>
        <taxon>Ochrophyta</taxon>
        <taxon>Dictyochophyceae</taxon>
        <taxon>Dictyochales</taxon>
        <taxon>Dictyochaceae</taxon>
        <taxon>Octactis</taxon>
    </lineage>
</organism>
<name>A0A7S2MDM9_9STRA</name>
<evidence type="ECO:0000256" key="15">
    <source>
        <dbReference type="PIRNR" id="PIRNR000389"/>
    </source>
</evidence>
<dbReference type="GO" id="GO:0005829">
    <property type="term" value="C:cytosol"/>
    <property type="evidence" value="ECO:0007669"/>
    <property type="project" value="TreeGrafter"/>
</dbReference>
<dbReference type="Pfam" id="PF00186">
    <property type="entry name" value="DHFR_1"/>
    <property type="match status" value="1"/>
</dbReference>
<evidence type="ECO:0000256" key="9">
    <source>
        <dbReference type="ARBA" id="ARBA00022857"/>
    </source>
</evidence>
<keyword evidence="10 15" id="KW-0560">Oxidoreductase</keyword>
<dbReference type="Gene3D" id="3.30.572.10">
    <property type="entry name" value="Thymidylate synthase/dCMP hydroxymethylase domain"/>
    <property type="match status" value="1"/>
</dbReference>
<dbReference type="PANTHER" id="PTHR11548:SF2">
    <property type="entry name" value="THYMIDYLATE SYNTHASE"/>
    <property type="match status" value="1"/>
</dbReference>
<evidence type="ECO:0000256" key="5">
    <source>
        <dbReference type="ARBA" id="ARBA00022563"/>
    </source>
</evidence>
<comment type="similarity">
    <text evidence="3 15">In the N-terminal section; belongs to the dihydrofolate reductase family.</text>
</comment>
<dbReference type="Pfam" id="PF00303">
    <property type="entry name" value="Thymidylat_synt"/>
    <property type="match status" value="1"/>
</dbReference>
<keyword evidence="7 15" id="KW-0808">Transferase</keyword>
<dbReference type="GO" id="GO:0004146">
    <property type="term" value="F:dihydrofolate reductase activity"/>
    <property type="evidence" value="ECO:0007669"/>
    <property type="project" value="UniProtKB-EC"/>
</dbReference>
<protein>
    <recommendedName>
        <fullName evidence="4 15">Bifunctional dihydrofolate reductase-thymidylate synthase</fullName>
    </recommendedName>
</protein>
<evidence type="ECO:0000256" key="2">
    <source>
        <dbReference type="ARBA" id="ARBA00006900"/>
    </source>
</evidence>
<dbReference type="InterPro" id="IPR023451">
    <property type="entry name" value="Thymidate_synth/dCMP_Mease_dom"/>
</dbReference>
<evidence type="ECO:0000256" key="13">
    <source>
        <dbReference type="ARBA" id="ARBA00047344"/>
    </source>
</evidence>
<dbReference type="Gene3D" id="3.40.430.10">
    <property type="entry name" value="Dihydrofolate Reductase, subunit A"/>
    <property type="match status" value="1"/>
</dbReference>
<dbReference type="NCBIfam" id="TIGR03284">
    <property type="entry name" value="thym_sym"/>
    <property type="match status" value="1"/>
</dbReference>
<evidence type="ECO:0000256" key="11">
    <source>
        <dbReference type="ARBA" id="ARBA00023268"/>
    </source>
</evidence>
<evidence type="ECO:0000256" key="17">
    <source>
        <dbReference type="PROSITE-ProRule" id="PRU10016"/>
    </source>
</evidence>
<dbReference type="InterPro" id="IPR024072">
    <property type="entry name" value="DHFR-like_dom_sf"/>
</dbReference>
<evidence type="ECO:0000256" key="6">
    <source>
        <dbReference type="ARBA" id="ARBA00022603"/>
    </source>
</evidence>
<evidence type="ECO:0000256" key="1">
    <source>
        <dbReference type="ARBA" id="ARBA00004903"/>
    </source>
</evidence>
<reference evidence="19" key="1">
    <citation type="submission" date="2021-01" db="EMBL/GenBank/DDBJ databases">
        <authorList>
            <person name="Corre E."/>
            <person name="Pelletier E."/>
            <person name="Niang G."/>
            <person name="Scheremetjew M."/>
            <person name="Finn R."/>
            <person name="Kale V."/>
            <person name="Holt S."/>
            <person name="Cochrane G."/>
            <person name="Meng A."/>
            <person name="Brown T."/>
            <person name="Cohen L."/>
        </authorList>
    </citation>
    <scope>NUCLEOTIDE SEQUENCE</scope>
    <source>
        <strain evidence="19">CCMP1381</strain>
    </source>
</reference>
<dbReference type="PROSITE" id="PS51330">
    <property type="entry name" value="DHFR_2"/>
    <property type="match status" value="1"/>
</dbReference>
<evidence type="ECO:0000256" key="16">
    <source>
        <dbReference type="PIRSR" id="PIRSR000389-1"/>
    </source>
</evidence>
<proteinExistence type="inferred from homology"/>
<evidence type="ECO:0000256" key="10">
    <source>
        <dbReference type="ARBA" id="ARBA00023002"/>
    </source>
</evidence>
<dbReference type="PROSITE" id="PS00075">
    <property type="entry name" value="DHFR_1"/>
    <property type="match status" value="1"/>
</dbReference>
<comment type="pathway">
    <text evidence="1 15">Cofactor biosynthesis; tetrahydrofolate biosynthesis; 5,6,7,8-tetrahydrofolate from 7,8-dihydrofolate: step 1/1.</text>
</comment>
<dbReference type="InterPro" id="IPR045097">
    <property type="entry name" value="Thymidate_synth/dCMP_Mease"/>
</dbReference>
<dbReference type="GO" id="GO:0006231">
    <property type="term" value="P:dTMP biosynthetic process"/>
    <property type="evidence" value="ECO:0007669"/>
    <property type="project" value="InterPro"/>
</dbReference>
<dbReference type="PIRSF" id="PIRSF000389">
    <property type="entry name" value="DHFR-TS"/>
    <property type="match status" value="1"/>
</dbReference>
<comment type="function">
    <text evidence="12">Bifunctional enzyme. Involved in de novo dTMP biosynthesis. Key enzyme in folate metabolism. Catalyzes an essential reaction for de novo glycine and purine synthesis, DNA precursor synthesis, and for the conversion of dUMP to dTMP.</text>
</comment>
<evidence type="ECO:0000256" key="14">
    <source>
        <dbReference type="ARBA" id="ARBA00048873"/>
    </source>
</evidence>
<dbReference type="InterPro" id="IPR017925">
    <property type="entry name" value="DHFR_CS"/>
</dbReference>
<dbReference type="GO" id="GO:0005739">
    <property type="term" value="C:mitochondrion"/>
    <property type="evidence" value="ECO:0007669"/>
    <property type="project" value="TreeGrafter"/>
</dbReference>
<dbReference type="InterPro" id="IPR001796">
    <property type="entry name" value="DHFR_dom"/>
</dbReference>
<evidence type="ECO:0000313" key="19">
    <source>
        <dbReference type="EMBL" id="CAD9477273.1"/>
    </source>
</evidence>
<gene>
    <name evidence="19" type="ORF">DSPE1174_LOCUS28958</name>
</gene>
<dbReference type="PROSITE" id="PS00091">
    <property type="entry name" value="THYMIDYLATE_SYNTHASE"/>
    <property type="match status" value="1"/>
</dbReference>
<dbReference type="InterPro" id="IPR036926">
    <property type="entry name" value="Thymidate_synth/dCMP_Mease_sf"/>
</dbReference>
<dbReference type="AlphaFoldDB" id="A0A7S2MDM9"/>
<dbReference type="HAMAP" id="MF_00008">
    <property type="entry name" value="Thymidy_synth_bact"/>
    <property type="match status" value="1"/>
</dbReference>
<keyword evidence="8 15" id="KW-0545">Nucleotide biosynthesis</keyword>
<dbReference type="FunFam" id="3.30.572.10:FF:000002">
    <property type="entry name" value="Possible thymidylate synthase"/>
    <property type="match status" value="1"/>
</dbReference>
<evidence type="ECO:0000256" key="7">
    <source>
        <dbReference type="ARBA" id="ARBA00022679"/>
    </source>
</evidence>
<dbReference type="EMBL" id="HBGS01055730">
    <property type="protein sequence ID" value="CAD9477273.1"/>
    <property type="molecule type" value="Transcribed_RNA"/>
</dbReference>
<evidence type="ECO:0000259" key="18">
    <source>
        <dbReference type="PROSITE" id="PS51330"/>
    </source>
</evidence>
<dbReference type="GO" id="GO:0032259">
    <property type="term" value="P:methylation"/>
    <property type="evidence" value="ECO:0007669"/>
    <property type="project" value="UniProtKB-KW"/>
</dbReference>
<keyword evidence="5 15" id="KW-0554">One-carbon metabolism</keyword>
<comment type="catalytic activity">
    <reaction evidence="13">
        <text>dUMP + (6R)-5,10-methylene-5,6,7,8-tetrahydrofolate = 7,8-dihydrofolate + dTMP</text>
        <dbReference type="Rhea" id="RHEA:12104"/>
        <dbReference type="ChEBI" id="CHEBI:15636"/>
        <dbReference type="ChEBI" id="CHEBI:57451"/>
        <dbReference type="ChEBI" id="CHEBI:63528"/>
        <dbReference type="ChEBI" id="CHEBI:246422"/>
        <dbReference type="EC" id="2.1.1.45"/>
    </reaction>
</comment>
<sequence length="537" mass="59648">MRTFDVIVAATASTFGIGRRGRLPWKIGVDMAFFKRATLTCDMDGMMNAVIMGRKTYQSIPARFRPLQGRVNVVISRNPNLRQELELPDDVLVAGSLSDALAMIGEGTLNDRVSEVFVIGGGSIYEEAVKSQLCSRVVMTTVHSTGFEDCDVSFPSLPSDEYILTSASAPVTTSEELVVNFNVFERIKKKTKEDEQEAESVIADDAVQTTTTTRTSDDELNALLKTSQAPMTSQLLPPSSASTLVESMAAHEEMQYLNLIRDIIDHGVQRGDRTGTGTLSKFGVQMRFSLRNNVLPLLTTKRVFWRGVAEELLWFVSGSTNAKDLQDKNIRIWDGNGSREFLDSRGLGHREEGDLGPVYGFQWRHFGAQYTDMHADYSGQGVDQLAKAIDAIKNNPTDRRILVSAWNPAALDEMALPPCHMFCQFYVADGALSCQMYQRSADMGLGVPFNIASYALLTRLVARVCDLDAGEFIHTIGDAHVYLNHVDALRTQLTRIPRPFPRLVINEEKRDIDSFSYEDLTVEGYSPHGTIKMKMAV</sequence>
<dbReference type="PRINTS" id="PR00108">
    <property type="entry name" value="THYMDSNTHASE"/>
</dbReference>
<dbReference type="InterPro" id="IPR020940">
    <property type="entry name" value="Thymidylate_synthase_AS"/>
</dbReference>
<accession>A0A7S2MDM9</accession>
<dbReference type="GO" id="GO:0046654">
    <property type="term" value="P:tetrahydrofolate biosynthetic process"/>
    <property type="evidence" value="ECO:0007669"/>
    <property type="project" value="UniProtKB-UniPathway"/>
</dbReference>
<dbReference type="PANTHER" id="PTHR11548">
    <property type="entry name" value="THYMIDYLATE SYNTHASE 1"/>
    <property type="match status" value="1"/>
</dbReference>
<comment type="catalytic activity">
    <reaction evidence="14">
        <text>(6S)-5,6,7,8-tetrahydrofolate + NADP(+) = 7,8-dihydrofolate + NADPH + H(+)</text>
        <dbReference type="Rhea" id="RHEA:15009"/>
        <dbReference type="ChEBI" id="CHEBI:15378"/>
        <dbReference type="ChEBI" id="CHEBI:57451"/>
        <dbReference type="ChEBI" id="CHEBI:57453"/>
        <dbReference type="ChEBI" id="CHEBI:57783"/>
        <dbReference type="ChEBI" id="CHEBI:58349"/>
        <dbReference type="EC" id="1.5.1.3"/>
    </reaction>
</comment>
<dbReference type="GO" id="GO:0006730">
    <property type="term" value="P:one-carbon metabolic process"/>
    <property type="evidence" value="ECO:0007669"/>
    <property type="project" value="UniProtKB-KW"/>
</dbReference>
<evidence type="ECO:0000256" key="3">
    <source>
        <dbReference type="ARBA" id="ARBA00010176"/>
    </source>
</evidence>
<evidence type="ECO:0000256" key="4">
    <source>
        <dbReference type="ARBA" id="ARBA00019798"/>
    </source>
</evidence>
<evidence type="ECO:0000256" key="8">
    <source>
        <dbReference type="ARBA" id="ARBA00022727"/>
    </source>
</evidence>
<dbReference type="CDD" id="cd00351">
    <property type="entry name" value="TS_Pyrimidine_HMase"/>
    <property type="match status" value="1"/>
</dbReference>
<keyword evidence="11" id="KW-0511">Multifunctional enzyme</keyword>
<dbReference type="SUPFAM" id="SSF55831">
    <property type="entry name" value="Thymidylate synthase/dCMP hydroxymethylase"/>
    <property type="match status" value="1"/>
</dbReference>
<dbReference type="GO" id="GO:0004799">
    <property type="term" value="F:thymidylate synthase activity"/>
    <property type="evidence" value="ECO:0007669"/>
    <property type="project" value="UniProtKB-EC"/>
</dbReference>
<dbReference type="SUPFAM" id="SSF53597">
    <property type="entry name" value="Dihydrofolate reductase-like"/>
    <property type="match status" value="1"/>
</dbReference>
<evidence type="ECO:0000256" key="12">
    <source>
        <dbReference type="ARBA" id="ARBA00025154"/>
    </source>
</evidence>
<feature type="active site" evidence="16 17">
    <location>
        <position position="419"/>
    </location>
</feature>
<comment type="similarity">
    <text evidence="2 15">In the C-terminal section; belongs to the thymidylate synthase family.</text>
</comment>
<keyword evidence="6 15" id="KW-0489">Methyltransferase</keyword>
<dbReference type="NCBIfam" id="NF002497">
    <property type="entry name" value="PRK01827.1-3"/>
    <property type="match status" value="1"/>
</dbReference>